<protein>
    <submittedName>
        <fullName evidence="4">Ojoplano variant B, related</fullName>
    </submittedName>
</protein>
<dbReference type="InterPro" id="IPR031390">
    <property type="entry name" value="OFCC1"/>
</dbReference>
<dbReference type="GeneID" id="25336553"/>
<keyword evidence="3" id="KW-1133">Transmembrane helix</keyword>
<feature type="region of interest" description="Disordered" evidence="2">
    <location>
        <begin position="1"/>
        <end position="338"/>
    </location>
</feature>
<feature type="compositionally biased region" description="Polar residues" evidence="2">
    <location>
        <begin position="168"/>
        <end position="178"/>
    </location>
</feature>
<dbReference type="PANTHER" id="PTHR33862">
    <property type="entry name" value="OROFACIAL CLEFT 1 CANDIDATE GENE 1 PROTEIN"/>
    <property type="match status" value="1"/>
</dbReference>
<dbReference type="OrthoDB" id="347244at2759"/>
<dbReference type="AlphaFoldDB" id="U6ME04"/>
<sequence length="1091" mass="121201">MDPTTGSQVTLPGDSETDPPTGQHEEGLPDGLSSSASETLQRRQLHAEDEQHSERDRTDDVADRQQSTDHPRSNTEEDGTELLQSQHSGNIDSSAPINEDEEVCRSNIHAGEGHQVELNEQQLPLAEQQSETNLGTGTAPSEPQRPVEEELAEHNQEQIQQIHCGEDAQQSEFTNNGSREQDDRQNSDESQFQEERQQPGEVQMQVEDHRVPGASGNTQEHEPELQQWHDEQGQGIPLQMPSRGKESQLPDPLQGENAPDEDQTGDITQQQDQSLPMKPQAEEAAQAERNSGGVEEGTPTGTGAGASRHTRKAKTPKRSKKSHGTHPPVDTSTESGAAFKETTMKRATEILFDAKTATALQSLCALQELEEVEKCFVFGDDEIEAEVLEKERADRLQRIESLRTVAIVRQNISTKKAFQALEEALTSEEVVVGFAEGIPEEQNRRVTEAGEVHKKQEERLQSQADRLRQEAQMIRDRVVQQVKNKQAEFKEARKVAAREHDEREHRQLELLQSYGFLRRDYNTTNYSLKGKIPRAANAALGLERGSEGPNWKIMPQTLRLRLDLCRAVKDSVPRGQYVMMASVWNRLGGHRLVWKCLNKELSSSEESKQNAGENAAPGSSPCTLATGSCAVSAPVAFAAMYFSECLRFDETLYLNCPSEADIKPSMCLVFQLYLLRGAVSPVDKVPLFLGEVDTSIQRYLEMEDMIRTRLDKWLCNLYFRVIRMPKEIDGIQEFEVPLHYTARMLSIPDELPLPVDMRFSSSARNSQSIRNSRSSTDSSSAQKILRSMLMNRETIEGLAGAALLFALGALWFAVFVALFGSWVTLKACNIPVYSAEITGLYIRFGYVQELLSLGPAALYSASGFVAALLVFATLCLIAHLAHCFVGRLPNAGTAGGHFEVLIWLICSAYRFMAPLGIWVLILPALLALIEACGSEYSGMTFALYNCLEREFASGATGVALTVLMDLAFMALSSVTVAVCRHPDGTILEQLYSVPLNLELSASNCPAEVKQCSFEETGFLQHQPTESVMTFEEWRQRRFGNMRPTVIMDSAEEMLQCSPAEQIKQIEAPFLVDCLDRAPMDEEPPTALPQDG</sequence>
<evidence type="ECO:0000256" key="3">
    <source>
        <dbReference type="SAM" id="Phobius"/>
    </source>
</evidence>
<feature type="compositionally biased region" description="Basic and acidic residues" evidence="2">
    <location>
        <begin position="45"/>
        <end position="75"/>
    </location>
</feature>
<evidence type="ECO:0000313" key="5">
    <source>
        <dbReference type="Proteomes" id="UP000030763"/>
    </source>
</evidence>
<evidence type="ECO:0000313" key="4">
    <source>
        <dbReference type="EMBL" id="CDJ59905.1"/>
    </source>
</evidence>
<feature type="transmembrane region" description="Helical" evidence="3">
    <location>
        <begin position="856"/>
        <end position="881"/>
    </location>
</feature>
<dbReference type="RefSeq" id="XP_013336550.1">
    <property type="nucleotide sequence ID" value="XM_013481096.1"/>
</dbReference>
<feature type="compositionally biased region" description="Polar residues" evidence="2">
    <location>
        <begin position="82"/>
        <end position="96"/>
    </location>
</feature>
<dbReference type="OMA" id="AMYFSEC"/>
<accession>U6ME04</accession>
<dbReference type="VEuPathDB" id="ToxoDB:EMWEY_00025670"/>
<feature type="compositionally biased region" description="Polar residues" evidence="2">
    <location>
        <begin position="1"/>
        <end position="10"/>
    </location>
</feature>
<feature type="compositionally biased region" description="Basic residues" evidence="2">
    <location>
        <begin position="308"/>
        <end position="324"/>
    </location>
</feature>
<evidence type="ECO:0000256" key="1">
    <source>
        <dbReference type="SAM" id="Coils"/>
    </source>
</evidence>
<proteinExistence type="predicted"/>
<feature type="coiled-coil region" evidence="1">
    <location>
        <begin position="450"/>
        <end position="477"/>
    </location>
</feature>
<gene>
    <name evidence="4" type="ORF">EMWEY_00025670</name>
</gene>
<reference evidence="4" key="2">
    <citation type="submission" date="2013-10" db="EMBL/GenBank/DDBJ databases">
        <authorList>
            <person name="Aslett M."/>
        </authorList>
    </citation>
    <scope>NUCLEOTIDE SEQUENCE [LARGE SCALE GENOMIC DNA]</scope>
    <source>
        <strain evidence="4">Weybridge</strain>
    </source>
</reference>
<feature type="compositionally biased region" description="Basic and acidic residues" evidence="2">
    <location>
        <begin position="219"/>
        <end position="232"/>
    </location>
</feature>
<feature type="compositionally biased region" description="Basic and acidic residues" evidence="2">
    <location>
        <begin position="179"/>
        <end position="198"/>
    </location>
</feature>
<evidence type="ECO:0000256" key="2">
    <source>
        <dbReference type="SAM" id="MobiDB-lite"/>
    </source>
</evidence>
<feature type="transmembrane region" description="Helical" evidence="3">
    <location>
        <begin position="901"/>
        <end position="929"/>
    </location>
</feature>
<name>U6ME04_EIMMA</name>
<keyword evidence="5" id="KW-1185">Reference proteome</keyword>
<keyword evidence="1" id="KW-0175">Coiled coil</keyword>
<feature type="compositionally biased region" description="Low complexity" evidence="2">
    <location>
        <begin position="292"/>
        <end position="301"/>
    </location>
</feature>
<feature type="compositionally biased region" description="Basic and acidic residues" evidence="2">
    <location>
        <begin position="145"/>
        <end position="156"/>
    </location>
</feature>
<reference evidence="4" key="1">
    <citation type="submission" date="2013-10" db="EMBL/GenBank/DDBJ databases">
        <title>Genomic analysis of the causative agents of coccidiosis in chickens.</title>
        <authorList>
            <person name="Reid A.J."/>
            <person name="Blake D."/>
            <person name="Billington K."/>
            <person name="Browne H."/>
            <person name="Dunn M."/>
            <person name="Hung S."/>
            <person name="Kawahara F."/>
            <person name="Miranda-Saavedra D."/>
            <person name="Mourier T."/>
            <person name="Nagra H."/>
            <person name="Otto T.D."/>
            <person name="Rawlings N."/>
            <person name="Sanchez A."/>
            <person name="Sanders M."/>
            <person name="Subramaniam C."/>
            <person name="Tay Y."/>
            <person name="Dear P."/>
            <person name="Doerig C."/>
            <person name="Gruber A."/>
            <person name="Parkinson J."/>
            <person name="Shirley M."/>
            <person name="Wan K.L."/>
            <person name="Berriman M."/>
            <person name="Tomley F."/>
            <person name="Pain A."/>
        </authorList>
    </citation>
    <scope>NUCLEOTIDE SEQUENCE [LARGE SCALE GENOMIC DNA]</scope>
    <source>
        <strain evidence="4">Weybridge</strain>
    </source>
</reference>
<dbReference type="Proteomes" id="UP000030763">
    <property type="component" value="Unassembled WGS sequence"/>
</dbReference>
<organism evidence="4 5">
    <name type="scientific">Eimeria maxima</name>
    <name type="common">Coccidian parasite</name>
    <dbReference type="NCBI Taxonomy" id="5804"/>
    <lineage>
        <taxon>Eukaryota</taxon>
        <taxon>Sar</taxon>
        <taxon>Alveolata</taxon>
        <taxon>Apicomplexa</taxon>
        <taxon>Conoidasida</taxon>
        <taxon>Coccidia</taxon>
        <taxon>Eucoccidiorida</taxon>
        <taxon>Eimeriorina</taxon>
        <taxon>Eimeriidae</taxon>
        <taxon>Eimeria</taxon>
    </lineage>
</organism>
<keyword evidence="3" id="KW-0812">Transmembrane</keyword>
<keyword evidence="3" id="KW-0472">Membrane</keyword>
<dbReference type="PANTHER" id="PTHR33862:SF3">
    <property type="entry name" value="OROFACIAL CLEFT 1 CANDIDATE GENE 1 PROTEIN"/>
    <property type="match status" value="1"/>
</dbReference>
<feature type="transmembrane region" description="Helical" evidence="3">
    <location>
        <begin position="797"/>
        <end position="819"/>
    </location>
</feature>
<feature type="compositionally biased region" description="Polar residues" evidence="2">
    <location>
        <begin position="118"/>
        <end position="141"/>
    </location>
</feature>
<dbReference type="EMBL" id="HG720965">
    <property type="protein sequence ID" value="CDJ59905.1"/>
    <property type="molecule type" value="Genomic_DNA"/>
</dbReference>